<organism evidence="2 3">
    <name type="scientific">Candidatus Nitrosotalea okcheonensis</name>
    <dbReference type="NCBI Taxonomy" id="1903276"/>
    <lineage>
        <taxon>Archaea</taxon>
        <taxon>Nitrososphaerota</taxon>
        <taxon>Nitrososphaeria</taxon>
        <taxon>Nitrosotaleales</taxon>
        <taxon>Nitrosotaleaceae</taxon>
        <taxon>Nitrosotalea</taxon>
    </lineage>
</organism>
<protein>
    <submittedName>
        <fullName evidence="2">Uncharacterized protein</fullName>
    </submittedName>
</protein>
<dbReference type="EMBL" id="LT841358">
    <property type="protein sequence ID" value="SMH71261.1"/>
    <property type="molecule type" value="Genomic_DNA"/>
</dbReference>
<proteinExistence type="predicted"/>
<keyword evidence="1" id="KW-0812">Transmembrane</keyword>
<keyword evidence="1" id="KW-0472">Membrane</keyword>
<keyword evidence="1" id="KW-1133">Transmembrane helix</keyword>
<gene>
    <name evidence="2" type="ORF">NCS_11068</name>
</gene>
<keyword evidence="3" id="KW-1185">Reference proteome</keyword>
<sequence>MICFACVKRRGIHSAYAISLLVIIAVGMSGIVYDYMNASNSILSSNIQYTINTATLSAIQSGTLTWYDIVLSNTGNKPFIQTTISVDINGVTYNLSQNTTRIGPSQTLEQKGILNAAVVYGNSYTVRVSATANDGSTFVTGRQISAG</sequence>
<dbReference type="Proteomes" id="UP000230607">
    <property type="component" value="Chromosome 1"/>
</dbReference>
<dbReference type="AlphaFoldDB" id="A0A2H1FET3"/>
<evidence type="ECO:0000256" key="1">
    <source>
        <dbReference type="SAM" id="Phobius"/>
    </source>
</evidence>
<reference evidence="3" key="1">
    <citation type="submission" date="2017-03" db="EMBL/GenBank/DDBJ databases">
        <authorList>
            <person name="Herbold C."/>
        </authorList>
    </citation>
    <scope>NUCLEOTIDE SEQUENCE [LARGE SCALE GENOMIC DNA]</scope>
</reference>
<evidence type="ECO:0000313" key="2">
    <source>
        <dbReference type="EMBL" id="SMH71261.1"/>
    </source>
</evidence>
<accession>A0A2H1FET3</accession>
<feature type="transmembrane region" description="Helical" evidence="1">
    <location>
        <begin position="12"/>
        <end position="33"/>
    </location>
</feature>
<evidence type="ECO:0000313" key="3">
    <source>
        <dbReference type="Proteomes" id="UP000230607"/>
    </source>
</evidence>
<name>A0A2H1FET3_9ARCH</name>